<dbReference type="AlphaFoldDB" id="A0A2S7T0K0"/>
<name>A0A2S7T0K0_9BACT</name>
<dbReference type="EMBL" id="PPSL01000001">
    <property type="protein sequence ID" value="PQJ12720.1"/>
    <property type="molecule type" value="Genomic_DNA"/>
</dbReference>
<feature type="transmembrane region" description="Helical" evidence="1">
    <location>
        <begin position="7"/>
        <end position="25"/>
    </location>
</feature>
<dbReference type="Gene3D" id="3.30.565.10">
    <property type="entry name" value="Histidine kinase-like ATPase, C-terminal domain"/>
    <property type="match status" value="1"/>
</dbReference>
<dbReference type="InterPro" id="IPR050640">
    <property type="entry name" value="Bact_2-comp_sensor_kinase"/>
</dbReference>
<keyword evidence="1" id="KW-0472">Membrane</keyword>
<dbReference type="Pfam" id="PF06580">
    <property type="entry name" value="His_kinase"/>
    <property type="match status" value="1"/>
</dbReference>
<comment type="caution">
    <text evidence="3">The sequence shown here is derived from an EMBL/GenBank/DDBJ whole genome shotgun (WGS) entry which is preliminary data.</text>
</comment>
<feature type="transmembrane region" description="Helical" evidence="1">
    <location>
        <begin position="72"/>
        <end position="95"/>
    </location>
</feature>
<sequence length="346" mass="39403">MRLFTKYIHFIIPILALIGAVKHVFILHDIFGFTWNIAINDAVCNMLAISLSVWSILLLIKAYPTKVTLFSYAVLIAIALAIISTFGEVQLLTWIVKKDANSAPYFTWLRTTLPIRFILILTFYTWMSTNAALRKNMLAINNRFQQHNDAAELLKEAELFKLRQQLQPHFLYNSLNSINALVLISPDRAQEMIGKLSDFLRGSVKREGEDIISVNEEIVYIESYLAIESVRFGDRLSISFDKDFSDKATIPPFLFQPILENAIKFGLYGKTGKVQINIDIKEDDAMLVLKVTNPFDSNFQPPKGTGFGLKGVGRRLYLLYARTDLLETTNDEQNFTTILKIPQSHV</sequence>
<keyword evidence="1" id="KW-1133">Transmembrane helix</keyword>
<keyword evidence="4" id="KW-1185">Reference proteome</keyword>
<accession>A0A2S7T0K0</accession>
<proteinExistence type="predicted"/>
<dbReference type="OrthoDB" id="9792992at2"/>
<keyword evidence="1" id="KW-0812">Transmembrane</keyword>
<dbReference type="PANTHER" id="PTHR34220:SF7">
    <property type="entry name" value="SENSOR HISTIDINE KINASE YPDA"/>
    <property type="match status" value="1"/>
</dbReference>
<dbReference type="PANTHER" id="PTHR34220">
    <property type="entry name" value="SENSOR HISTIDINE KINASE YPDA"/>
    <property type="match status" value="1"/>
</dbReference>
<dbReference type="GO" id="GO:0000155">
    <property type="term" value="F:phosphorelay sensor kinase activity"/>
    <property type="evidence" value="ECO:0007669"/>
    <property type="project" value="InterPro"/>
</dbReference>
<reference evidence="3 4" key="1">
    <citation type="submission" date="2018-01" db="EMBL/GenBank/DDBJ databases">
        <title>A novel member of the phylum Bacteroidetes isolated from glacier ice.</title>
        <authorList>
            <person name="Liu Q."/>
            <person name="Xin Y.-H."/>
        </authorList>
    </citation>
    <scope>NUCLEOTIDE SEQUENCE [LARGE SCALE GENOMIC DNA]</scope>
    <source>
        <strain evidence="3 4">RB1R16</strain>
    </source>
</reference>
<gene>
    <name evidence="3" type="ORF">CJD36_002950</name>
</gene>
<organism evidence="3 4">
    <name type="scientific">Flavipsychrobacter stenotrophus</name>
    <dbReference type="NCBI Taxonomy" id="2077091"/>
    <lineage>
        <taxon>Bacteria</taxon>
        <taxon>Pseudomonadati</taxon>
        <taxon>Bacteroidota</taxon>
        <taxon>Chitinophagia</taxon>
        <taxon>Chitinophagales</taxon>
        <taxon>Chitinophagaceae</taxon>
        <taxon>Flavipsychrobacter</taxon>
    </lineage>
</organism>
<evidence type="ECO:0000313" key="4">
    <source>
        <dbReference type="Proteomes" id="UP000239872"/>
    </source>
</evidence>
<evidence type="ECO:0000259" key="2">
    <source>
        <dbReference type="Pfam" id="PF06580"/>
    </source>
</evidence>
<protein>
    <submittedName>
        <fullName evidence="3">Histidine kinase</fullName>
    </submittedName>
</protein>
<feature type="transmembrane region" description="Helical" evidence="1">
    <location>
        <begin position="115"/>
        <end position="133"/>
    </location>
</feature>
<dbReference type="SUPFAM" id="SSF55874">
    <property type="entry name" value="ATPase domain of HSP90 chaperone/DNA topoisomerase II/histidine kinase"/>
    <property type="match status" value="1"/>
</dbReference>
<dbReference type="Proteomes" id="UP000239872">
    <property type="component" value="Unassembled WGS sequence"/>
</dbReference>
<keyword evidence="3" id="KW-0418">Kinase</keyword>
<keyword evidence="3" id="KW-0808">Transferase</keyword>
<dbReference type="InterPro" id="IPR036890">
    <property type="entry name" value="HATPase_C_sf"/>
</dbReference>
<evidence type="ECO:0000313" key="3">
    <source>
        <dbReference type="EMBL" id="PQJ12720.1"/>
    </source>
</evidence>
<feature type="domain" description="Signal transduction histidine kinase internal region" evidence="2">
    <location>
        <begin position="157"/>
        <end position="236"/>
    </location>
</feature>
<dbReference type="GO" id="GO:0016020">
    <property type="term" value="C:membrane"/>
    <property type="evidence" value="ECO:0007669"/>
    <property type="project" value="InterPro"/>
</dbReference>
<feature type="transmembrane region" description="Helical" evidence="1">
    <location>
        <begin position="37"/>
        <end position="60"/>
    </location>
</feature>
<dbReference type="RefSeq" id="WP_105037604.1">
    <property type="nucleotide sequence ID" value="NZ_PPSL01000001.1"/>
</dbReference>
<dbReference type="InterPro" id="IPR010559">
    <property type="entry name" value="Sig_transdc_His_kin_internal"/>
</dbReference>
<evidence type="ECO:0000256" key="1">
    <source>
        <dbReference type="SAM" id="Phobius"/>
    </source>
</evidence>